<dbReference type="PANTHER" id="PTHR12197:SF294">
    <property type="entry name" value="POTENTIAL PROTEIN LYSINE METHYLTRANSFERASE SET6"/>
    <property type="match status" value="1"/>
</dbReference>
<organism evidence="3 4">
    <name type="scientific">Trametes coccinea (strain BRFM310)</name>
    <name type="common">Pycnoporus coccineus</name>
    <dbReference type="NCBI Taxonomy" id="1353009"/>
    <lineage>
        <taxon>Eukaryota</taxon>
        <taxon>Fungi</taxon>
        <taxon>Dikarya</taxon>
        <taxon>Basidiomycota</taxon>
        <taxon>Agaricomycotina</taxon>
        <taxon>Agaricomycetes</taxon>
        <taxon>Polyporales</taxon>
        <taxon>Polyporaceae</taxon>
        <taxon>Trametes</taxon>
    </lineage>
</organism>
<feature type="region of interest" description="Disordered" evidence="1">
    <location>
        <begin position="218"/>
        <end position="259"/>
    </location>
</feature>
<feature type="domain" description="SET" evidence="2">
    <location>
        <begin position="310"/>
        <end position="436"/>
    </location>
</feature>
<accession>A0A1Y2IPJ7</accession>
<proteinExistence type="predicted"/>
<dbReference type="AlphaFoldDB" id="A0A1Y2IPJ7"/>
<dbReference type="SUPFAM" id="SSF82199">
    <property type="entry name" value="SET domain"/>
    <property type="match status" value="1"/>
</dbReference>
<dbReference type="Proteomes" id="UP000193067">
    <property type="component" value="Unassembled WGS sequence"/>
</dbReference>
<dbReference type="InterPro" id="IPR046341">
    <property type="entry name" value="SET_dom_sf"/>
</dbReference>
<dbReference type="InterPro" id="IPR050869">
    <property type="entry name" value="H3K4_H4K5_MeTrfase"/>
</dbReference>
<sequence length="473" mass="52508">MSSPPRPSGVPKIPSIPSTPAPLHIRTDPHSGRKYHASAALPADTDLLGRCAPYSYTIWKRFRNEVCAECWRYDGGRRAFLTRRDDEGLELPSHSPSEQSCVGKRSNTASVSAGLWFCDERCQRTWISREGAEVVDLLRQLEAARQKKPKPKPKSDAKAQEAVVIAPDTVERAWVTLREKERSPKEVRRWREVQLEDYEADMARYVLLALHGYHREQCNQPSPQQSLVSRAEAETHSQSLSQTDAAAAGSEGGCDGRPEWETFASLQSNELQLLNACPEILEHQTRIYQLLKGRFGSRVAARSSAASSRSSLTPAPSPSSAQSHGDNALSPEDARAGEPSDTGSSTNLLSEPSLADLVTVENVRTILGVDPGNSFGIWETPLMEESECLGFAVYPLASFFNHHCAPNVRKERDGRTLRFLTTRPVEAGEELCISYGHVETMDVRTRRQELLEGWYFKCRCGRCTAEAGESPRT</sequence>
<reference evidence="3 4" key="1">
    <citation type="journal article" date="2015" name="Biotechnol. Biofuels">
        <title>Enhanced degradation of softwood versus hardwood by the white-rot fungus Pycnoporus coccineus.</title>
        <authorList>
            <person name="Couturier M."/>
            <person name="Navarro D."/>
            <person name="Chevret D."/>
            <person name="Henrissat B."/>
            <person name="Piumi F."/>
            <person name="Ruiz-Duenas F.J."/>
            <person name="Martinez A.T."/>
            <person name="Grigoriev I.V."/>
            <person name="Riley R."/>
            <person name="Lipzen A."/>
            <person name="Berrin J.G."/>
            <person name="Master E.R."/>
            <person name="Rosso M.N."/>
        </authorList>
    </citation>
    <scope>NUCLEOTIDE SEQUENCE [LARGE SCALE GENOMIC DNA]</scope>
    <source>
        <strain evidence="3 4">BRFM310</strain>
    </source>
</reference>
<dbReference type="PANTHER" id="PTHR12197">
    <property type="entry name" value="HISTONE-LYSINE N-METHYLTRANSFERASE SMYD"/>
    <property type="match status" value="1"/>
</dbReference>
<feature type="compositionally biased region" description="Low complexity" evidence="1">
    <location>
        <begin position="303"/>
        <end position="323"/>
    </location>
</feature>
<gene>
    <name evidence="3" type="ORF">PYCCODRAFT_1458785</name>
</gene>
<name>A0A1Y2IPJ7_TRAC3</name>
<feature type="compositionally biased region" description="Polar residues" evidence="1">
    <location>
        <begin position="341"/>
        <end position="350"/>
    </location>
</feature>
<dbReference type="InterPro" id="IPR001214">
    <property type="entry name" value="SET_dom"/>
</dbReference>
<dbReference type="CDD" id="cd20071">
    <property type="entry name" value="SET_SMYD"/>
    <property type="match status" value="1"/>
</dbReference>
<dbReference type="STRING" id="1353009.A0A1Y2IPJ7"/>
<evidence type="ECO:0000259" key="2">
    <source>
        <dbReference type="PROSITE" id="PS50280"/>
    </source>
</evidence>
<feature type="region of interest" description="Disordered" evidence="1">
    <location>
        <begin position="1"/>
        <end position="31"/>
    </location>
</feature>
<dbReference type="PROSITE" id="PS50280">
    <property type="entry name" value="SET"/>
    <property type="match status" value="1"/>
</dbReference>
<feature type="compositionally biased region" description="Polar residues" evidence="1">
    <location>
        <begin position="218"/>
        <end position="228"/>
    </location>
</feature>
<feature type="region of interest" description="Disordered" evidence="1">
    <location>
        <begin position="303"/>
        <end position="350"/>
    </location>
</feature>
<evidence type="ECO:0000313" key="3">
    <source>
        <dbReference type="EMBL" id="OSD03017.1"/>
    </source>
</evidence>
<protein>
    <recommendedName>
        <fullName evidence="2">SET domain-containing protein</fullName>
    </recommendedName>
</protein>
<dbReference type="OrthoDB" id="1028014at2759"/>
<dbReference type="EMBL" id="KZ084102">
    <property type="protein sequence ID" value="OSD03017.1"/>
    <property type="molecule type" value="Genomic_DNA"/>
</dbReference>
<dbReference type="Gene3D" id="2.170.270.10">
    <property type="entry name" value="SET domain"/>
    <property type="match status" value="1"/>
</dbReference>
<keyword evidence="4" id="KW-1185">Reference proteome</keyword>
<dbReference type="Pfam" id="PF00856">
    <property type="entry name" value="SET"/>
    <property type="match status" value="1"/>
</dbReference>
<evidence type="ECO:0000256" key="1">
    <source>
        <dbReference type="SAM" id="MobiDB-lite"/>
    </source>
</evidence>
<dbReference type="GO" id="GO:0005634">
    <property type="term" value="C:nucleus"/>
    <property type="evidence" value="ECO:0007669"/>
    <property type="project" value="TreeGrafter"/>
</dbReference>
<evidence type="ECO:0000313" key="4">
    <source>
        <dbReference type="Proteomes" id="UP000193067"/>
    </source>
</evidence>